<dbReference type="AlphaFoldDB" id="A0A919SAR2"/>
<evidence type="ECO:0000313" key="2">
    <source>
        <dbReference type="Proteomes" id="UP000681340"/>
    </source>
</evidence>
<evidence type="ECO:0000313" key="1">
    <source>
        <dbReference type="EMBL" id="GIM68849.1"/>
    </source>
</evidence>
<keyword evidence="2" id="KW-1185">Reference proteome</keyword>
<dbReference type="Proteomes" id="UP000681340">
    <property type="component" value="Unassembled WGS sequence"/>
</dbReference>
<dbReference type="EMBL" id="BOQL01000026">
    <property type="protein sequence ID" value="GIM68849.1"/>
    <property type="molecule type" value="Genomic_DNA"/>
</dbReference>
<name>A0A919SAR2_9ACTN</name>
<comment type="caution">
    <text evidence="1">The sequence shown here is derived from an EMBL/GenBank/DDBJ whole genome shotgun (WGS) entry which is preliminary data.</text>
</comment>
<accession>A0A919SAR2</accession>
<sequence length="59" mass="6284">MQLLQPACMDTSLTIRSPATTVKPDLCDCLKWISAAQRVRPRATRRVIGIGGAGMSGPS</sequence>
<organism evidence="1 2">
    <name type="scientific">Actinoplanes auranticolor</name>
    <dbReference type="NCBI Taxonomy" id="47988"/>
    <lineage>
        <taxon>Bacteria</taxon>
        <taxon>Bacillati</taxon>
        <taxon>Actinomycetota</taxon>
        <taxon>Actinomycetes</taxon>
        <taxon>Micromonosporales</taxon>
        <taxon>Micromonosporaceae</taxon>
        <taxon>Actinoplanes</taxon>
    </lineage>
</organism>
<reference evidence="1" key="1">
    <citation type="submission" date="2021-03" db="EMBL/GenBank/DDBJ databases">
        <title>Whole genome shotgun sequence of Actinoplanes auranticolor NBRC 12245.</title>
        <authorList>
            <person name="Komaki H."/>
            <person name="Tamura T."/>
        </authorList>
    </citation>
    <scope>NUCLEOTIDE SEQUENCE</scope>
    <source>
        <strain evidence="1">NBRC 12245</strain>
    </source>
</reference>
<proteinExistence type="predicted"/>
<protein>
    <submittedName>
        <fullName evidence="1">Uncharacterized protein</fullName>
    </submittedName>
</protein>
<gene>
    <name evidence="1" type="ORF">Aau02nite_33520</name>
</gene>